<dbReference type="PANTHER" id="PTHR14690:SF9">
    <property type="entry name" value="GH08353P"/>
    <property type="match status" value="1"/>
</dbReference>
<sequence length="137" mass="16366">MMILFNETILIPRTDYNSLRTFFYESFQKIRSMPRDYCVQALAQVLQGYGFGIILQLFDKVMTAERIVRLNINPLSPAEFLPPLFDMNVEAVTLEEYQEYVQFFIENSPLSKEREDFEIINRYRAVVYKKLEKEKKK</sequence>
<evidence type="ECO:0000313" key="2">
    <source>
        <dbReference type="Proteomes" id="UP000007151"/>
    </source>
</evidence>
<protein>
    <submittedName>
        <fullName evidence="1">IQ and AAA domain-containing protein 1</fullName>
    </submittedName>
</protein>
<dbReference type="EMBL" id="AGBW02013191">
    <property type="protein sequence ID" value="OWR43889.1"/>
    <property type="molecule type" value="Genomic_DNA"/>
</dbReference>
<dbReference type="AlphaFoldDB" id="A0A212EQZ4"/>
<comment type="caution">
    <text evidence="1">The sequence shown here is derived from an EMBL/GenBank/DDBJ whole genome shotgun (WGS) entry which is preliminary data.</text>
</comment>
<accession>A0A212EQZ4</accession>
<organism evidence="1 2">
    <name type="scientific">Danaus plexippus plexippus</name>
    <dbReference type="NCBI Taxonomy" id="278856"/>
    <lineage>
        <taxon>Eukaryota</taxon>
        <taxon>Metazoa</taxon>
        <taxon>Ecdysozoa</taxon>
        <taxon>Arthropoda</taxon>
        <taxon>Hexapoda</taxon>
        <taxon>Insecta</taxon>
        <taxon>Pterygota</taxon>
        <taxon>Neoptera</taxon>
        <taxon>Endopterygota</taxon>
        <taxon>Lepidoptera</taxon>
        <taxon>Glossata</taxon>
        <taxon>Ditrysia</taxon>
        <taxon>Papilionoidea</taxon>
        <taxon>Nymphalidae</taxon>
        <taxon>Danainae</taxon>
        <taxon>Danaini</taxon>
        <taxon>Danaina</taxon>
        <taxon>Danaus</taxon>
        <taxon>Danaus</taxon>
    </lineage>
</organism>
<name>A0A212EQZ4_DANPL</name>
<dbReference type="PANTHER" id="PTHR14690">
    <property type="entry name" value="IQ MOTIF CONTAINING WITH AAA DOMAIN 1"/>
    <property type="match status" value="1"/>
</dbReference>
<proteinExistence type="predicted"/>
<dbReference type="InParanoid" id="A0A212EQZ4"/>
<dbReference type="InterPro" id="IPR052267">
    <property type="entry name" value="N-DRC_Component"/>
</dbReference>
<dbReference type="KEGG" id="dpl:KGM_210768"/>
<keyword evidence="2" id="KW-1185">Reference proteome</keyword>
<dbReference type="Proteomes" id="UP000007151">
    <property type="component" value="Unassembled WGS sequence"/>
</dbReference>
<gene>
    <name evidence="1" type="ORF">KGM_210768</name>
</gene>
<evidence type="ECO:0000313" key="1">
    <source>
        <dbReference type="EMBL" id="OWR43889.1"/>
    </source>
</evidence>
<reference evidence="1 2" key="1">
    <citation type="journal article" date="2011" name="Cell">
        <title>The monarch butterfly genome yields insights into long-distance migration.</title>
        <authorList>
            <person name="Zhan S."/>
            <person name="Merlin C."/>
            <person name="Boore J.L."/>
            <person name="Reppert S.M."/>
        </authorList>
    </citation>
    <scope>NUCLEOTIDE SEQUENCE [LARGE SCALE GENOMIC DNA]</scope>
    <source>
        <strain evidence="1">F-2</strain>
    </source>
</reference>